<proteinExistence type="predicted"/>
<accession>A0A6L9LEJ9</accession>
<gene>
    <name evidence="1" type="ORF">GK108_29120</name>
</gene>
<dbReference type="AlphaFoldDB" id="A0A6L9LEJ9"/>
<reference evidence="1 2" key="1">
    <citation type="submission" date="2020-02" db="EMBL/GenBank/DDBJ databases">
        <title>Draft genome sequence of two Spirosoma agri KCTC 52727 and Spirosoma terrae KCTC 52035.</title>
        <authorList>
            <person name="Rojas J."/>
            <person name="Ambika Manirajan B."/>
            <person name="Suarez C."/>
            <person name="Ratering S."/>
            <person name="Schnell S."/>
        </authorList>
    </citation>
    <scope>NUCLEOTIDE SEQUENCE [LARGE SCALE GENOMIC DNA]</scope>
    <source>
        <strain evidence="1 2">KCTC 52035</strain>
    </source>
</reference>
<evidence type="ECO:0000313" key="1">
    <source>
        <dbReference type="EMBL" id="NDU98976.1"/>
    </source>
</evidence>
<protein>
    <submittedName>
        <fullName evidence="1">Uncharacterized protein</fullName>
    </submittedName>
</protein>
<dbReference type="EMBL" id="JAAFZH010000022">
    <property type="protein sequence ID" value="NDU98976.1"/>
    <property type="molecule type" value="Genomic_DNA"/>
</dbReference>
<comment type="caution">
    <text evidence="1">The sequence shown here is derived from an EMBL/GenBank/DDBJ whole genome shotgun (WGS) entry which is preliminary data.</text>
</comment>
<dbReference type="Pfam" id="PF20583">
    <property type="entry name" value="DUF6786"/>
    <property type="match status" value="1"/>
</dbReference>
<name>A0A6L9LEJ9_9BACT</name>
<organism evidence="1 2">
    <name type="scientific">Spirosoma terrae</name>
    <dbReference type="NCBI Taxonomy" id="1968276"/>
    <lineage>
        <taxon>Bacteria</taxon>
        <taxon>Pseudomonadati</taxon>
        <taxon>Bacteroidota</taxon>
        <taxon>Cytophagia</taxon>
        <taxon>Cytophagales</taxon>
        <taxon>Cytophagaceae</taxon>
        <taxon>Spirosoma</taxon>
    </lineage>
</organism>
<evidence type="ECO:0000313" key="2">
    <source>
        <dbReference type="Proteomes" id="UP000474175"/>
    </source>
</evidence>
<keyword evidence="2" id="KW-1185">Reference proteome</keyword>
<sequence length="399" mass="44037">MIIGGLTACSGRKSERMETEQKNSDSVEVARNTYAYDQAFLQRYHPDLIELKSGSVRVLVCPAYQGRVMTSTADGKASYGWINYDLIQSGTILPHMNAFGGEDRFWLGPEGGQYALFFKKGDPFDGEHWQTPAAIDSEPFTVVRKTERSAMFSRDVVLTNYAGHPFSIGIERSVSLLTEAAIHQLIGVRTDSLKMVGIRSDNTIRNKGEQAWTVDTGMPSIWILGMMNASSSSTIIIPFRPGAGKPINDNYFGKVPADRLIVGKQAAFFQADAHYRSKIGVSPIRAAKWIGSYDPATQTLTVVTFSFDPRATKYVNSAWEVQKEPFAGDVINAYNDGPMKPGQPQMGKFYEMESSSPAAALQPGSTLHHQHTTIHIQGSEKQLNELAKKLLQTDLADVR</sequence>
<dbReference type="InterPro" id="IPR046713">
    <property type="entry name" value="DUF6786"/>
</dbReference>
<dbReference type="Proteomes" id="UP000474175">
    <property type="component" value="Unassembled WGS sequence"/>
</dbReference>